<evidence type="ECO:0000256" key="2">
    <source>
        <dbReference type="ARBA" id="ARBA00023125"/>
    </source>
</evidence>
<dbReference type="Gene3D" id="1.10.357.10">
    <property type="entry name" value="Tetracycline Repressor, domain 2"/>
    <property type="match status" value="1"/>
</dbReference>
<keyword evidence="7" id="KW-1185">Reference proteome</keyword>
<dbReference type="InterPro" id="IPR050109">
    <property type="entry name" value="HTH-type_TetR-like_transc_reg"/>
</dbReference>
<proteinExistence type="predicted"/>
<dbReference type="RefSeq" id="WP_380125793.1">
    <property type="nucleotide sequence ID" value="NZ_JBHSIU010000068.1"/>
</dbReference>
<dbReference type="Pfam" id="PF00440">
    <property type="entry name" value="TetR_N"/>
    <property type="match status" value="1"/>
</dbReference>
<evidence type="ECO:0000313" key="6">
    <source>
        <dbReference type="EMBL" id="MFC5005192.1"/>
    </source>
</evidence>
<gene>
    <name evidence="6" type="ORF">ACFPIJ_46080</name>
</gene>
<evidence type="ECO:0000256" key="4">
    <source>
        <dbReference type="PROSITE-ProRule" id="PRU00335"/>
    </source>
</evidence>
<evidence type="ECO:0000313" key="7">
    <source>
        <dbReference type="Proteomes" id="UP001595912"/>
    </source>
</evidence>
<evidence type="ECO:0000256" key="1">
    <source>
        <dbReference type="ARBA" id="ARBA00023015"/>
    </source>
</evidence>
<dbReference type="PROSITE" id="PS50977">
    <property type="entry name" value="HTH_TETR_2"/>
    <property type="match status" value="1"/>
</dbReference>
<dbReference type="InterPro" id="IPR001647">
    <property type="entry name" value="HTH_TetR"/>
</dbReference>
<organism evidence="6 7">
    <name type="scientific">Dactylosporangium cerinum</name>
    <dbReference type="NCBI Taxonomy" id="1434730"/>
    <lineage>
        <taxon>Bacteria</taxon>
        <taxon>Bacillati</taxon>
        <taxon>Actinomycetota</taxon>
        <taxon>Actinomycetes</taxon>
        <taxon>Micromonosporales</taxon>
        <taxon>Micromonosporaceae</taxon>
        <taxon>Dactylosporangium</taxon>
    </lineage>
</organism>
<comment type="caution">
    <text evidence="6">The sequence shown here is derived from an EMBL/GenBank/DDBJ whole genome shotgun (WGS) entry which is preliminary data.</text>
</comment>
<feature type="DNA-binding region" description="H-T-H motif" evidence="4">
    <location>
        <begin position="32"/>
        <end position="51"/>
    </location>
</feature>
<reference evidence="7" key="1">
    <citation type="journal article" date="2019" name="Int. J. Syst. Evol. Microbiol.">
        <title>The Global Catalogue of Microorganisms (GCM) 10K type strain sequencing project: providing services to taxonomists for standard genome sequencing and annotation.</title>
        <authorList>
            <consortium name="The Broad Institute Genomics Platform"/>
            <consortium name="The Broad Institute Genome Sequencing Center for Infectious Disease"/>
            <person name="Wu L."/>
            <person name="Ma J."/>
        </authorList>
    </citation>
    <scope>NUCLEOTIDE SEQUENCE [LARGE SCALE GENOMIC DNA]</scope>
    <source>
        <strain evidence="7">CGMCC 4.7152</strain>
    </source>
</reference>
<sequence>MALRAEKKAATRTAIADAALGLFLVKGFDRVTVAEVADAARVSVNTAFNYFPTKEDLFFDRQDEVVQRLADAVRGRRPGESPVAAVRRLFLEELDRGEPTLGLSPDVAAFWQIVDDSPALQARARLLSQRAEEALAEVLGGATWRAAVLAAVDRALHAFIRDRMRAGDDPAAVRAAVRAEAETAYAVLDQAVLDQAVLDQAVLDQAVLDQAVLDQAV</sequence>
<dbReference type="SUPFAM" id="SSF46689">
    <property type="entry name" value="Homeodomain-like"/>
    <property type="match status" value="1"/>
</dbReference>
<name>A0ABV9WCP8_9ACTN</name>
<dbReference type="PANTHER" id="PTHR30055">
    <property type="entry name" value="HTH-TYPE TRANSCRIPTIONAL REGULATOR RUTR"/>
    <property type="match status" value="1"/>
</dbReference>
<keyword evidence="2 4" id="KW-0238">DNA-binding</keyword>
<dbReference type="InterPro" id="IPR009057">
    <property type="entry name" value="Homeodomain-like_sf"/>
</dbReference>
<feature type="domain" description="HTH tetR-type" evidence="5">
    <location>
        <begin position="9"/>
        <end position="69"/>
    </location>
</feature>
<evidence type="ECO:0000259" key="5">
    <source>
        <dbReference type="PROSITE" id="PS50977"/>
    </source>
</evidence>
<dbReference type="Proteomes" id="UP001595912">
    <property type="component" value="Unassembled WGS sequence"/>
</dbReference>
<dbReference type="PRINTS" id="PR00455">
    <property type="entry name" value="HTHTETR"/>
</dbReference>
<dbReference type="PANTHER" id="PTHR30055:SF234">
    <property type="entry name" value="HTH-TYPE TRANSCRIPTIONAL REGULATOR BETI"/>
    <property type="match status" value="1"/>
</dbReference>
<accession>A0ABV9WCP8</accession>
<keyword evidence="1" id="KW-0805">Transcription regulation</keyword>
<protein>
    <submittedName>
        <fullName evidence="6">TetR/AcrR family transcriptional regulator</fullName>
    </submittedName>
</protein>
<evidence type="ECO:0000256" key="3">
    <source>
        <dbReference type="ARBA" id="ARBA00023163"/>
    </source>
</evidence>
<keyword evidence="3" id="KW-0804">Transcription</keyword>
<dbReference type="EMBL" id="JBHSIU010000068">
    <property type="protein sequence ID" value="MFC5005192.1"/>
    <property type="molecule type" value="Genomic_DNA"/>
</dbReference>
<dbReference type="Gene3D" id="1.10.10.60">
    <property type="entry name" value="Homeodomain-like"/>
    <property type="match status" value="1"/>
</dbReference>